<dbReference type="PROSITE" id="PS50809">
    <property type="entry name" value="DM_2"/>
    <property type="match status" value="2"/>
</dbReference>
<evidence type="ECO:0000256" key="4">
    <source>
        <dbReference type="ARBA" id="ARBA00023242"/>
    </source>
</evidence>
<proteinExistence type="predicted"/>
<protein>
    <recommendedName>
        <fullName evidence="7">DM domain-containing protein</fullName>
    </recommendedName>
</protein>
<evidence type="ECO:0000259" key="7">
    <source>
        <dbReference type="PROSITE" id="PS50809"/>
    </source>
</evidence>
<dbReference type="InterPro" id="IPR001275">
    <property type="entry name" value="DM_DNA-bd"/>
</dbReference>
<dbReference type="InterPro" id="IPR026607">
    <property type="entry name" value="DMRT"/>
</dbReference>
<dbReference type="InterPro" id="IPR036407">
    <property type="entry name" value="DM_DNA-bd_sf"/>
</dbReference>
<dbReference type="OrthoDB" id="6162476at2759"/>
<evidence type="ECO:0000313" key="8">
    <source>
        <dbReference type="EMBL" id="CAI5453355.1"/>
    </source>
</evidence>
<dbReference type="GO" id="GO:0007548">
    <property type="term" value="P:sex differentiation"/>
    <property type="evidence" value="ECO:0007669"/>
    <property type="project" value="TreeGrafter"/>
</dbReference>
<evidence type="ECO:0000256" key="2">
    <source>
        <dbReference type="ARBA" id="ARBA00022833"/>
    </source>
</evidence>
<dbReference type="PANTHER" id="PTHR12322">
    <property type="entry name" value="DOUBLESEX AND MAB-3 RELATED TRANSCRIPTION FACTOR DMRT"/>
    <property type="match status" value="1"/>
</dbReference>
<dbReference type="PROSITE" id="PS40000">
    <property type="entry name" value="DM_1"/>
    <property type="match status" value="1"/>
</dbReference>
<name>A0A9P1N6U7_9PELO</name>
<feature type="compositionally biased region" description="Low complexity" evidence="6">
    <location>
        <begin position="1"/>
        <end position="17"/>
    </location>
</feature>
<comment type="subcellular location">
    <subcellularLocation>
        <location evidence="5">Nucleus</location>
    </subcellularLocation>
</comment>
<dbReference type="GO" id="GO:0046872">
    <property type="term" value="F:metal ion binding"/>
    <property type="evidence" value="ECO:0007669"/>
    <property type="project" value="UniProtKB-KW"/>
</dbReference>
<evidence type="ECO:0000313" key="9">
    <source>
        <dbReference type="Proteomes" id="UP001152747"/>
    </source>
</evidence>
<feature type="DNA-binding region" description="DM" evidence="5">
    <location>
        <begin position="122"/>
        <end position="168"/>
    </location>
</feature>
<dbReference type="Proteomes" id="UP001152747">
    <property type="component" value="Unassembled WGS sequence"/>
</dbReference>
<keyword evidence="4 5" id="KW-0539">Nucleus</keyword>
<dbReference type="SUPFAM" id="SSF82927">
    <property type="entry name" value="Cysteine-rich DNA binding domain, (DM domain)"/>
    <property type="match status" value="2"/>
</dbReference>
<dbReference type="EMBL" id="CANHGI010000005">
    <property type="protein sequence ID" value="CAI5453355.1"/>
    <property type="molecule type" value="Genomic_DNA"/>
</dbReference>
<feature type="compositionally biased region" description="Low complexity" evidence="6">
    <location>
        <begin position="193"/>
        <end position="202"/>
    </location>
</feature>
<dbReference type="PANTHER" id="PTHR12322:SF49">
    <property type="entry name" value="DM DOMAIN-CONTAINING PROTEIN"/>
    <property type="match status" value="1"/>
</dbReference>
<accession>A0A9P1N6U7</accession>
<gene>
    <name evidence="8" type="ORF">CAMP_LOCUS15992</name>
</gene>
<dbReference type="Pfam" id="PF00751">
    <property type="entry name" value="DM"/>
    <property type="match status" value="2"/>
</dbReference>
<feature type="DNA-binding region" description="DM" evidence="5">
    <location>
        <begin position="37"/>
        <end position="82"/>
    </location>
</feature>
<keyword evidence="2 5" id="KW-0862">Zinc</keyword>
<dbReference type="GO" id="GO:0000981">
    <property type="term" value="F:DNA-binding transcription factor activity, RNA polymerase II-specific"/>
    <property type="evidence" value="ECO:0007669"/>
    <property type="project" value="TreeGrafter"/>
</dbReference>
<keyword evidence="9" id="KW-1185">Reference proteome</keyword>
<dbReference type="GO" id="GO:0005634">
    <property type="term" value="C:nucleus"/>
    <property type="evidence" value="ECO:0007669"/>
    <property type="project" value="UniProtKB-SubCell"/>
</dbReference>
<evidence type="ECO:0000256" key="5">
    <source>
        <dbReference type="PROSITE-ProRule" id="PRU00070"/>
    </source>
</evidence>
<feature type="region of interest" description="Disordered" evidence="6">
    <location>
        <begin position="1"/>
        <end position="20"/>
    </location>
</feature>
<dbReference type="Gene3D" id="4.10.1040.10">
    <property type="entry name" value="DM DNA-binding domain"/>
    <property type="match status" value="2"/>
</dbReference>
<organism evidence="8 9">
    <name type="scientific">Caenorhabditis angaria</name>
    <dbReference type="NCBI Taxonomy" id="860376"/>
    <lineage>
        <taxon>Eukaryota</taxon>
        <taxon>Metazoa</taxon>
        <taxon>Ecdysozoa</taxon>
        <taxon>Nematoda</taxon>
        <taxon>Chromadorea</taxon>
        <taxon>Rhabditida</taxon>
        <taxon>Rhabditina</taxon>
        <taxon>Rhabditomorpha</taxon>
        <taxon>Rhabditoidea</taxon>
        <taxon>Rhabditidae</taxon>
        <taxon>Peloderinae</taxon>
        <taxon>Caenorhabditis</taxon>
    </lineage>
</organism>
<feature type="domain" description="DM" evidence="7">
    <location>
        <begin position="122"/>
        <end position="168"/>
    </location>
</feature>
<keyword evidence="1 5" id="KW-0479">Metal-binding</keyword>
<dbReference type="GO" id="GO:0000978">
    <property type="term" value="F:RNA polymerase II cis-regulatory region sequence-specific DNA binding"/>
    <property type="evidence" value="ECO:0007669"/>
    <property type="project" value="TreeGrafter"/>
</dbReference>
<comment type="caution">
    <text evidence="8">The sequence shown here is derived from an EMBL/GenBank/DDBJ whole genome shotgun (WGS) entry which is preliminary data.</text>
</comment>
<evidence type="ECO:0000256" key="1">
    <source>
        <dbReference type="ARBA" id="ARBA00022723"/>
    </source>
</evidence>
<reference evidence="8" key="1">
    <citation type="submission" date="2022-11" db="EMBL/GenBank/DDBJ databases">
        <authorList>
            <person name="Kikuchi T."/>
        </authorList>
    </citation>
    <scope>NUCLEOTIDE SEQUENCE</scope>
    <source>
        <strain evidence="8">PS1010</strain>
    </source>
</reference>
<evidence type="ECO:0000256" key="6">
    <source>
        <dbReference type="SAM" id="MobiDB-lite"/>
    </source>
</evidence>
<sequence length="292" mass="33067">MMLSSPKSASSPTSPGSQAQRFFSQGKRIPKDVKRHCGMCKQHGLLVETRGHTCGYKSCQCEQCELVRKRREIMSTQIRLRREQDKKFQRTTDASEADIVPWTGEIGEAKQIPDNINMCYFCQKCKNHGILMWKKDHKKKCQFTDCRCEQCDLIDSRRALDRHIKKRKLSDTGTLKAESVGSKSPRKEECSSEESSSSDSSSLCGGNLLTVPTIFKRSTSSLEAPISPTTAPVTPLNFPLPLPMFPIFPQAPLLNFNPYAAFLGSNQQFFFDMQMLFQNLNCLNEMAMRNSE</sequence>
<evidence type="ECO:0000256" key="3">
    <source>
        <dbReference type="ARBA" id="ARBA00023125"/>
    </source>
</evidence>
<dbReference type="SMART" id="SM00301">
    <property type="entry name" value="DM"/>
    <property type="match status" value="2"/>
</dbReference>
<dbReference type="AlphaFoldDB" id="A0A9P1N6U7"/>
<feature type="domain" description="DM" evidence="7">
    <location>
        <begin position="37"/>
        <end position="82"/>
    </location>
</feature>
<keyword evidence="3 5" id="KW-0238">DNA-binding</keyword>
<feature type="region of interest" description="Disordered" evidence="6">
    <location>
        <begin position="174"/>
        <end position="204"/>
    </location>
</feature>